<evidence type="ECO:0000313" key="3">
    <source>
        <dbReference type="Proteomes" id="UP000252680"/>
    </source>
</evidence>
<feature type="compositionally biased region" description="Polar residues" evidence="1">
    <location>
        <begin position="221"/>
        <end position="230"/>
    </location>
</feature>
<organism evidence="2 3">
    <name type="scientific">Novacetimonas cocois</name>
    <dbReference type="NCBI Taxonomy" id="1747507"/>
    <lineage>
        <taxon>Bacteria</taxon>
        <taxon>Pseudomonadati</taxon>
        <taxon>Pseudomonadota</taxon>
        <taxon>Alphaproteobacteria</taxon>
        <taxon>Acetobacterales</taxon>
        <taxon>Acetobacteraceae</taxon>
        <taxon>Novacetimonas</taxon>
    </lineage>
</organism>
<evidence type="ECO:0000313" key="2">
    <source>
        <dbReference type="EMBL" id="RBM08519.1"/>
    </source>
</evidence>
<accession>A0A365YYM7</accession>
<feature type="compositionally biased region" description="Polar residues" evidence="1">
    <location>
        <begin position="298"/>
        <end position="308"/>
    </location>
</feature>
<name>A0A365YYM7_9PROT</name>
<feature type="region of interest" description="Disordered" evidence="1">
    <location>
        <begin position="209"/>
        <end position="308"/>
    </location>
</feature>
<sequence>MHPPCPTVPRPSRAVRAMRMARLMALGLPLVMLGACHNDQQQPTMTFAPLSYSNLAPLNLNVASISIVDRGQPGMVPGDLSNRAPTPPDQALRQMAHDRLIASGAGGHGVFTIDRASILHEPGGILDGQMNVHLDVVSADGLRKGYAVAQVTRSYDPKATKGNTDTTANLYELVNLMMQDMNRELESQIRNNLGNWLTTAPVAGAVSEQSLDGASPGTGGAQTVTMPMPNTTSSDTPAAVSSTPAATSNAPAAPAAPAANDGPDPIFPDGEPSATTTTTTTRTPRLRSPQPGYLTLPPSGTNSTSGTN</sequence>
<feature type="compositionally biased region" description="Low complexity" evidence="1">
    <location>
        <begin position="231"/>
        <end position="259"/>
    </location>
</feature>
<evidence type="ECO:0008006" key="4">
    <source>
        <dbReference type="Google" id="ProtNLM"/>
    </source>
</evidence>
<reference evidence="2 3" key="1">
    <citation type="submission" date="2018-05" db="EMBL/GenBank/DDBJ databases">
        <title>Komagataeibacter cocois sp. nov., for a novel cellulose- producing strain isolated from coconut milk.</title>
        <authorList>
            <person name="Liu L."/>
            <person name="Wang Y."/>
            <person name="Liu S."/>
            <person name="Bi J."/>
            <person name="Chen H."/>
            <person name="Deng J."/>
            <person name="Zhang C."/>
            <person name="Hu Q."/>
            <person name="Li C."/>
        </authorList>
    </citation>
    <scope>NUCLEOTIDE SEQUENCE [LARGE SCALE GENOMIC DNA]</scope>
    <source>
        <strain evidence="2 3">WE7</strain>
    </source>
</reference>
<protein>
    <recommendedName>
        <fullName evidence="4">Lipoprotein</fullName>
    </recommendedName>
</protein>
<dbReference type="OrthoDB" id="7280888at2"/>
<dbReference type="Proteomes" id="UP000252680">
    <property type="component" value="Unassembled WGS sequence"/>
</dbReference>
<dbReference type="RefSeq" id="WP_113595211.1">
    <property type="nucleotide sequence ID" value="NZ_QEXL01000004.1"/>
</dbReference>
<evidence type="ECO:0000256" key="1">
    <source>
        <dbReference type="SAM" id="MobiDB-lite"/>
    </source>
</evidence>
<proteinExistence type="predicted"/>
<keyword evidence="3" id="KW-1185">Reference proteome</keyword>
<dbReference type="AlphaFoldDB" id="A0A365YYM7"/>
<dbReference type="EMBL" id="QEXL01000004">
    <property type="protein sequence ID" value="RBM08519.1"/>
    <property type="molecule type" value="Genomic_DNA"/>
</dbReference>
<gene>
    <name evidence="2" type="ORF">NJLHNGOC_03950</name>
</gene>
<comment type="caution">
    <text evidence="2">The sequence shown here is derived from an EMBL/GenBank/DDBJ whole genome shotgun (WGS) entry which is preliminary data.</text>
</comment>